<proteinExistence type="predicted"/>
<evidence type="ECO:0000256" key="1">
    <source>
        <dbReference type="SAM" id="Phobius"/>
    </source>
</evidence>
<feature type="non-terminal residue" evidence="2">
    <location>
        <position position="73"/>
    </location>
</feature>
<reference evidence="2" key="1">
    <citation type="journal article" date="2014" name="Front. Microbiol.">
        <title>High frequency of phylogenetically diverse reductive dehalogenase-homologous genes in deep subseafloor sedimentary metagenomes.</title>
        <authorList>
            <person name="Kawai M."/>
            <person name="Futagami T."/>
            <person name="Toyoda A."/>
            <person name="Takaki Y."/>
            <person name="Nishi S."/>
            <person name="Hori S."/>
            <person name="Arai W."/>
            <person name="Tsubouchi T."/>
            <person name="Morono Y."/>
            <person name="Uchiyama I."/>
            <person name="Ito T."/>
            <person name="Fujiyama A."/>
            <person name="Inagaki F."/>
            <person name="Takami H."/>
        </authorList>
    </citation>
    <scope>NUCLEOTIDE SEQUENCE</scope>
    <source>
        <strain evidence="2">Expedition CK06-06</strain>
    </source>
</reference>
<gene>
    <name evidence="2" type="ORF">S01H1_16997</name>
</gene>
<evidence type="ECO:0008006" key="3">
    <source>
        <dbReference type="Google" id="ProtNLM"/>
    </source>
</evidence>
<feature type="transmembrane region" description="Helical" evidence="1">
    <location>
        <begin position="15"/>
        <end position="32"/>
    </location>
</feature>
<keyword evidence="1" id="KW-0812">Transmembrane</keyword>
<feature type="transmembrane region" description="Helical" evidence="1">
    <location>
        <begin position="44"/>
        <end position="68"/>
    </location>
</feature>
<dbReference type="AlphaFoldDB" id="X0RIC4"/>
<accession>X0RIC4</accession>
<comment type="caution">
    <text evidence="2">The sequence shown here is derived from an EMBL/GenBank/DDBJ whole genome shotgun (WGS) entry which is preliminary data.</text>
</comment>
<keyword evidence="1" id="KW-0472">Membrane</keyword>
<evidence type="ECO:0000313" key="2">
    <source>
        <dbReference type="EMBL" id="GAF68503.1"/>
    </source>
</evidence>
<dbReference type="EMBL" id="BARS01008978">
    <property type="protein sequence ID" value="GAF68503.1"/>
    <property type="molecule type" value="Genomic_DNA"/>
</dbReference>
<protein>
    <recommendedName>
        <fullName evidence="3">Cytochrome C biogenesis protein transmembrane domain-containing protein</fullName>
    </recommendedName>
</protein>
<sequence>MVTIIEIIGLAFVDAVNPCALAVMIIVLMTLLTQNPEKKRQVLLGGLFFILAVFILYFLYGLIMIQFFSHVIP</sequence>
<keyword evidence="1" id="KW-1133">Transmembrane helix</keyword>
<name>X0RIC4_9ZZZZ</name>
<organism evidence="2">
    <name type="scientific">marine sediment metagenome</name>
    <dbReference type="NCBI Taxonomy" id="412755"/>
    <lineage>
        <taxon>unclassified sequences</taxon>
        <taxon>metagenomes</taxon>
        <taxon>ecological metagenomes</taxon>
    </lineage>
</organism>